<feature type="non-terminal residue" evidence="2">
    <location>
        <position position="1"/>
    </location>
</feature>
<sequence>LQAKPPKKAATEHQASKKLLNHRPFSDRMSEQDSNTDPSVSRVVANLETRKQWKHNVLKILLFSR</sequence>
<proteinExistence type="predicted"/>
<dbReference type="EMBL" id="GBEZ01018269">
    <property type="protein sequence ID" value="JAC68151.1"/>
    <property type="molecule type" value="Transcribed_RNA"/>
</dbReference>
<accession>A0A061RCD7</accession>
<protein>
    <submittedName>
        <fullName evidence="2">Uncharacterized protein</fullName>
    </submittedName>
</protein>
<dbReference type="AlphaFoldDB" id="A0A061RCD7"/>
<gene>
    <name evidence="2" type="ORF">TSPGSL018_9415</name>
</gene>
<feature type="region of interest" description="Disordered" evidence="1">
    <location>
        <begin position="1"/>
        <end position="40"/>
    </location>
</feature>
<organism evidence="2">
    <name type="scientific">Tetraselmis sp. GSL018</name>
    <dbReference type="NCBI Taxonomy" id="582737"/>
    <lineage>
        <taxon>Eukaryota</taxon>
        <taxon>Viridiplantae</taxon>
        <taxon>Chlorophyta</taxon>
        <taxon>core chlorophytes</taxon>
        <taxon>Chlorodendrophyceae</taxon>
        <taxon>Chlorodendrales</taxon>
        <taxon>Chlorodendraceae</taxon>
        <taxon>Tetraselmis</taxon>
    </lineage>
</organism>
<name>A0A061RCD7_9CHLO</name>
<evidence type="ECO:0000313" key="2">
    <source>
        <dbReference type="EMBL" id="JAC68151.1"/>
    </source>
</evidence>
<evidence type="ECO:0000256" key="1">
    <source>
        <dbReference type="SAM" id="MobiDB-lite"/>
    </source>
</evidence>
<reference evidence="2" key="1">
    <citation type="submission" date="2014-05" db="EMBL/GenBank/DDBJ databases">
        <title>The transcriptome of the halophilic microalga Tetraselmis sp. GSL018 isolated from the Great Salt Lake, Utah.</title>
        <authorList>
            <person name="Jinkerson R.E."/>
            <person name="D'Adamo S."/>
            <person name="Posewitz M.C."/>
        </authorList>
    </citation>
    <scope>NUCLEOTIDE SEQUENCE</scope>
    <source>
        <strain evidence="2">GSL018</strain>
    </source>
</reference>